<evidence type="ECO:0000256" key="1">
    <source>
        <dbReference type="SAM" id="MobiDB-lite"/>
    </source>
</evidence>
<dbReference type="EMBL" id="WTYD01000001">
    <property type="protein sequence ID" value="MXO53427.1"/>
    <property type="molecule type" value="Genomic_DNA"/>
</dbReference>
<feature type="region of interest" description="Disordered" evidence="1">
    <location>
        <begin position="181"/>
        <end position="207"/>
    </location>
</feature>
<keyword evidence="4" id="KW-1185">Reference proteome</keyword>
<evidence type="ECO:0000313" key="3">
    <source>
        <dbReference type="EMBL" id="MXO53427.1"/>
    </source>
</evidence>
<name>A0A844Y7R2_9SPHN</name>
<comment type="caution">
    <text evidence="3">The sequence shown here is derived from an EMBL/GenBank/DDBJ whole genome shotgun (WGS) entry which is preliminary data.</text>
</comment>
<dbReference type="Pfam" id="PF13391">
    <property type="entry name" value="HNH_2"/>
    <property type="match status" value="1"/>
</dbReference>
<reference evidence="3 4" key="1">
    <citation type="submission" date="2019-12" db="EMBL/GenBank/DDBJ databases">
        <title>Genomic-based taxomic classification of the family Erythrobacteraceae.</title>
        <authorList>
            <person name="Xu L."/>
        </authorList>
    </citation>
    <scope>NUCLEOTIDE SEQUENCE [LARGE SCALE GENOMIC DNA]</scope>
    <source>
        <strain evidence="3 4">JCM 17468</strain>
    </source>
</reference>
<dbReference type="AlphaFoldDB" id="A0A844Y7R2"/>
<dbReference type="InterPro" id="IPR003615">
    <property type="entry name" value="HNH_nuc"/>
</dbReference>
<sequence length="207" mass="23040">MDEQTLVFDDSRKINPWLPTAPTAGDPTEKNDEPATNGDLSDTVEPTSDAAAEEAEYSDEEVSALERQTEEGDYEVPDATANVKTRGSAQRVFAKKVKENYGWRCALTGIATRSYLIASHIVPWGHDQSIRLDPANGICLSVFVDRAFEQGHLLIEDDLTVRVNWDHVDQDKVLADKLRPFDGSSLAQPKASPPNPDYLQRRREMSP</sequence>
<proteinExistence type="predicted"/>
<evidence type="ECO:0000313" key="4">
    <source>
        <dbReference type="Proteomes" id="UP000430272"/>
    </source>
</evidence>
<dbReference type="RefSeq" id="WP_160660287.1">
    <property type="nucleotide sequence ID" value="NZ_BAABDV010000001.1"/>
</dbReference>
<protein>
    <recommendedName>
        <fullName evidence="2">HNH nuclease domain-containing protein</fullName>
    </recommendedName>
</protein>
<accession>A0A844Y7R2</accession>
<evidence type="ECO:0000259" key="2">
    <source>
        <dbReference type="Pfam" id="PF13391"/>
    </source>
</evidence>
<feature type="region of interest" description="Disordered" evidence="1">
    <location>
        <begin position="1"/>
        <end position="82"/>
    </location>
</feature>
<dbReference type="Proteomes" id="UP000430272">
    <property type="component" value="Unassembled WGS sequence"/>
</dbReference>
<dbReference type="OrthoDB" id="7181882at2"/>
<organism evidence="3 4">
    <name type="scientific">Qipengyuania pelagi</name>
    <dbReference type="NCBI Taxonomy" id="994320"/>
    <lineage>
        <taxon>Bacteria</taxon>
        <taxon>Pseudomonadati</taxon>
        <taxon>Pseudomonadota</taxon>
        <taxon>Alphaproteobacteria</taxon>
        <taxon>Sphingomonadales</taxon>
        <taxon>Erythrobacteraceae</taxon>
        <taxon>Qipengyuania</taxon>
    </lineage>
</organism>
<feature type="domain" description="HNH nuclease" evidence="2">
    <location>
        <begin position="105"/>
        <end position="155"/>
    </location>
</feature>
<gene>
    <name evidence="3" type="ORF">GRI47_05315</name>
</gene>
<feature type="compositionally biased region" description="Acidic residues" evidence="1">
    <location>
        <begin position="51"/>
        <end position="63"/>
    </location>
</feature>